<dbReference type="GO" id="GO:0016151">
    <property type="term" value="F:nickel cation binding"/>
    <property type="evidence" value="ECO:0007669"/>
    <property type="project" value="InterPro"/>
</dbReference>
<comment type="caution">
    <text evidence="6">The sequence shown here is derived from an EMBL/GenBank/DDBJ whole genome shotgun (WGS) entry which is preliminary data.</text>
</comment>
<evidence type="ECO:0000256" key="1">
    <source>
        <dbReference type="ARBA" id="ARBA00001967"/>
    </source>
</evidence>
<evidence type="ECO:0000256" key="3">
    <source>
        <dbReference type="ARBA" id="ARBA00022596"/>
    </source>
</evidence>
<dbReference type="InterPro" id="IPR018194">
    <property type="entry name" value="Ni-dep_hyd_lsu_Ni_BS"/>
</dbReference>
<dbReference type="AlphaFoldDB" id="X0S808"/>
<comment type="cofactor">
    <cofactor evidence="1">
        <name>Ni(2+)</name>
        <dbReference type="ChEBI" id="CHEBI:49786"/>
    </cofactor>
</comment>
<proteinExistence type="inferred from homology"/>
<dbReference type="InterPro" id="IPR029014">
    <property type="entry name" value="NiFe-Hase_large"/>
</dbReference>
<dbReference type="EMBL" id="BARS01003993">
    <property type="protein sequence ID" value="GAF71351.1"/>
    <property type="molecule type" value="Genomic_DNA"/>
</dbReference>
<feature type="non-terminal residue" evidence="6">
    <location>
        <position position="1"/>
    </location>
</feature>
<evidence type="ECO:0000256" key="4">
    <source>
        <dbReference type="ARBA" id="ARBA00022723"/>
    </source>
</evidence>
<dbReference type="GO" id="GO:0008901">
    <property type="term" value="F:ferredoxin hydrogenase activity"/>
    <property type="evidence" value="ECO:0007669"/>
    <property type="project" value="InterPro"/>
</dbReference>
<keyword evidence="5" id="KW-0560">Oxidoreductase</keyword>
<dbReference type="Gene3D" id="1.10.645.10">
    <property type="entry name" value="Cytochrome-c3 Hydrogenase, chain B"/>
    <property type="match status" value="1"/>
</dbReference>
<evidence type="ECO:0000256" key="5">
    <source>
        <dbReference type="ARBA" id="ARBA00023002"/>
    </source>
</evidence>
<name>X0S808_9ZZZZ</name>
<sequence length="116" mass="13289">HCFDECVEILETMPYSEDPKPVKVKAGDGYAITEAPRGVNYHHYSLNWNGVTTHVDITPPTAQNYKNMEMDLWEFVPPMLDLPDEEIAHKCEMLIRTYDPCISCSVHTVKIHKIKG</sequence>
<accession>X0S808</accession>
<dbReference type="SUPFAM" id="SSF56762">
    <property type="entry name" value="HydB/Nqo4-like"/>
    <property type="match status" value="1"/>
</dbReference>
<evidence type="ECO:0000313" key="6">
    <source>
        <dbReference type="EMBL" id="GAF71351.1"/>
    </source>
</evidence>
<dbReference type="PANTHER" id="PTHR43600:SF2">
    <property type="entry name" value="F420-NON-REDUCING HYDROGENASE VHU SUBUNIT A"/>
    <property type="match status" value="1"/>
</dbReference>
<evidence type="ECO:0008006" key="7">
    <source>
        <dbReference type="Google" id="ProtNLM"/>
    </source>
</evidence>
<comment type="similarity">
    <text evidence="2">Belongs to the [NiFe]/[NiFeSe] hydrogenase large subunit family.</text>
</comment>
<evidence type="ECO:0000256" key="2">
    <source>
        <dbReference type="ARBA" id="ARBA00009292"/>
    </source>
</evidence>
<dbReference type="PROSITE" id="PS00508">
    <property type="entry name" value="NI_HGENASE_L_2"/>
    <property type="match status" value="1"/>
</dbReference>
<protein>
    <recommendedName>
        <fullName evidence="7">Ni/Fe hydrogenase subunit alpha</fullName>
    </recommendedName>
</protein>
<keyword evidence="4" id="KW-0479">Metal-binding</keyword>
<keyword evidence="3" id="KW-0533">Nickel</keyword>
<organism evidence="6">
    <name type="scientific">marine sediment metagenome</name>
    <dbReference type="NCBI Taxonomy" id="412755"/>
    <lineage>
        <taxon>unclassified sequences</taxon>
        <taxon>metagenomes</taxon>
        <taxon>ecological metagenomes</taxon>
    </lineage>
</organism>
<reference evidence="6" key="1">
    <citation type="journal article" date="2014" name="Front. Microbiol.">
        <title>High frequency of phylogenetically diverse reductive dehalogenase-homologous genes in deep subseafloor sedimentary metagenomes.</title>
        <authorList>
            <person name="Kawai M."/>
            <person name="Futagami T."/>
            <person name="Toyoda A."/>
            <person name="Takaki Y."/>
            <person name="Nishi S."/>
            <person name="Hori S."/>
            <person name="Arai W."/>
            <person name="Tsubouchi T."/>
            <person name="Morono Y."/>
            <person name="Uchiyama I."/>
            <person name="Ito T."/>
            <person name="Fujiyama A."/>
            <person name="Inagaki F."/>
            <person name="Takami H."/>
        </authorList>
    </citation>
    <scope>NUCLEOTIDE SEQUENCE</scope>
    <source>
        <strain evidence="6">Expedition CK06-06</strain>
    </source>
</reference>
<dbReference type="PANTHER" id="PTHR43600">
    <property type="entry name" value="COENZYME F420 HYDROGENASE, SUBUNIT ALPHA"/>
    <property type="match status" value="1"/>
</dbReference>
<gene>
    <name evidence="6" type="ORF">S01H1_07776</name>
</gene>